<proteinExistence type="predicted"/>
<keyword evidence="1" id="KW-1185">Reference proteome</keyword>
<evidence type="ECO:0000313" key="1">
    <source>
        <dbReference type="Proteomes" id="UP000035642"/>
    </source>
</evidence>
<dbReference type="Proteomes" id="UP000035642">
    <property type="component" value="Unassembled WGS sequence"/>
</dbReference>
<organism evidence="1 2">
    <name type="scientific">Angiostrongylus cantonensis</name>
    <name type="common">Rat lungworm</name>
    <dbReference type="NCBI Taxonomy" id="6313"/>
    <lineage>
        <taxon>Eukaryota</taxon>
        <taxon>Metazoa</taxon>
        <taxon>Ecdysozoa</taxon>
        <taxon>Nematoda</taxon>
        <taxon>Chromadorea</taxon>
        <taxon>Rhabditida</taxon>
        <taxon>Rhabditina</taxon>
        <taxon>Rhabditomorpha</taxon>
        <taxon>Strongyloidea</taxon>
        <taxon>Metastrongylidae</taxon>
        <taxon>Angiostrongylus</taxon>
    </lineage>
</organism>
<dbReference type="AlphaFoldDB" id="A0A0K0D9Y3"/>
<protein>
    <submittedName>
        <fullName evidence="2">Uncharacterized protein</fullName>
    </submittedName>
</protein>
<reference evidence="2" key="2">
    <citation type="submission" date="2017-02" db="UniProtKB">
        <authorList>
            <consortium name="WormBaseParasite"/>
        </authorList>
    </citation>
    <scope>IDENTIFICATION</scope>
</reference>
<evidence type="ECO:0000313" key="2">
    <source>
        <dbReference type="WBParaSite" id="ACAC_0000699901-mRNA-1"/>
    </source>
</evidence>
<accession>A0A0K0D9Y3</accession>
<dbReference type="WBParaSite" id="ACAC_0000699901-mRNA-1">
    <property type="protein sequence ID" value="ACAC_0000699901-mRNA-1"/>
    <property type="gene ID" value="ACAC_0000699901"/>
</dbReference>
<name>A0A0K0D9Y3_ANGCA</name>
<reference evidence="1" key="1">
    <citation type="submission" date="2012-09" db="EMBL/GenBank/DDBJ databases">
        <authorList>
            <person name="Martin A.A."/>
        </authorList>
    </citation>
    <scope>NUCLEOTIDE SEQUENCE</scope>
</reference>
<sequence length="74" mass="8117">MDGRGSGQKSTAALARIGQTMQLLSSAANGDDCSMWLPQLLIKPVSNIEGFQVPHYTQDTEYIVLHTTPDIRQN</sequence>